<accession>A0ABD3A0E6</accession>
<reference evidence="2 3" key="1">
    <citation type="submission" date="2024-11" db="EMBL/GenBank/DDBJ databases">
        <title>A near-complete genome assembly of Cinchona calisaya.</title>
        <authorList>
            <person name="Lian D.C."/>
            <person name="Zhao X.W."/>
            <person name="Wei L."/>
        </authorList>
    </citation>
    <scope>NUCLEOTIDE SEQUENCE [LARGE SCALE GENOMIC DNA]</scope>
    <source>
        <tissue evidence="2">Nenye</tissue>
    </source>
</reference>
<evidence type="ECO:0000256" key="1">
    <source>
        <dbReference type="SAM" id="Coils"/>
    </source>
</evidence>
<protein>
    <submittedName>
        <fullName evidence="2">Uncharacterized protein</fullName>
    </submittedName>
</protein>
<keyword evidence="3" id="KW-1185">Reference proteome</keyword>
<keyword evidence="1" id="KW-0175">Coiled coil</keyword>
<name>A0ABD3A0E6_9GENT</name>
<sequence length="175" mass="20361">MGRLTPQQRLDELHVNLMNAVTILPAIAKREAFFNSTLNFKKQELAHARAEVDQKVKESVKANELKCNIEVDKKYDEWRVKLEGVREKLRQAEIEKKNLEIDISDRDKKIADQEKRILQLQEEAKMAKAKFSSRENKLMIQGKNAFVISEKANVMLKAFTQKSSPWGSPWHVITW</sequence>
<evidence type="ECO:0000313" key="3">
    <source>
        <dbReference type="Proteomes" id="UP001630127"/>
    </source>
</evidence>
<evidence type="ECO:0000313" key="2">
    <source>
        <dbReference type="EMBL" id="KAL3525028.1"/>
    </source>
</evidence>
<gene>
    <name evidence="2" type="ORF">ACH5RR_013400</name>
</gene>
<dbReference type="EMBL" id="JBJUIK010000006">
    <property type="protein sequence ID" value="KAL3525028.1"/>
    <property type="molecule type" value="Genomic_DNA"/>
</dbReference>
<dbReference type="Proteomes" id="UP001630127">
    <property type="component" value="Unassembled WGS sequence"/>
</dbReference>
<comment type="caution">
    <text evidence="2">The sequence shown here is derived from an EMBL/GenBank/DDBJ whole genome shotgun (WGS) entry which is preliminary data.</text>
</comment>
<dbReference type="AlphaFoldDB" id="A0ABD3A0E6"/>
<feature type="coiled-coil region" evidence="1">
    <location>
        <begin position="38"/>
        <end position="130"/>
    </location>
</feature>
<organism evidence="2 3">
    <name type="scientific">Cinchona calisaya</name>
    <dbReference type="NCBI Taxonomy" id="153742"/>
    <lineage>
        <taxon>Eukaryota</taxon>
        <taxon>Viridiplantae</taxon>
        <taxon>Streptophyta</taxon>
        <taxon>Embryophyta</taxon>
        <taxon>Tracheophyta</taxon>
        <taxon>Spermatophyta</taxon>
        <taxon>Magnoliopsida</taxon>
        <taxon>eudicotyledons</taxon>
        <taxon>Gunneridae</taxon>
        <taxon>Pentapetalae</taxon>
        <taxon>asterids</taxon>
        <taxon>lamiids</taxon>
        <taxon>Gentianales</taxon>
        <taxon>Rubiaceae</taxon>
        <taxon>Cinchonoideae</taxon>
        <taxon>Cinchoneae</taxon>
        <taxon>Cinchona</taxon>
    </lineage>
</organism>
<proteinExistence type="predicted"/>